<dbReference type="GO" id="GO:0016616">
    <property type="term" value="F:oxidoreductase activity, acting on the CH-OH group of donors, NAD or NADP as acceptor"/>
    <property type="evidence" value="ECO:0007669"/>
    <property type="project" value="TreeGrafter"/>
</dbReference>
<dbReference type="OrthoDB" id="9803333at2"/>
<keyword evidence="4" id="KW-1185">Reference proteome</keyword>
<evidence type="ECO:0000256" key="1">
    <source>
        <dbReference type="ARBA" id="ARBA00006484"/>
    </source>
</evidence>
<dbReference type="InterPro" id="IPR002347">
    <property type="entry name" value="SDR_fam"/>
</dbReference>
<dbReference type="Pfam" id="PF13561">
    <property type="entry name" value="adh_short_C2"/>
    <property type="match status" value="1"/>
</dbReference>
<dbReference type="AlphaFoldDB" id="A0A3M7TMI9"/>
<reference evidence="3 4" key="1">
    <citation type="submission" date="2018-10" db="EMBL/GenBank/DDBJ databases">
        <title>Bacillus Keqinensis sp. nov., a moderately halophilic bacterium isolated from a saline-alkaline lake.</title>
        <authorList>
            <person name="Wang H."/>
        </authorList>
    </citation>
    <scope>NUCLEOTIDE SEQUENCE [LARGE SCALE GENOMIC DNA]</scope>
    <source>
        <strain evidence="3 4">KQ-3</strain>
    </source>
</reference>
<comment type="similarity">
    <text evidence="1">Belongs to the short-chain dehydrogenases/reductases (SDR) family.</text>
</comment>
<gene>
    <name evidence="3" type="ORF">EBO34_16205</name>
</gene>
<dbReference type="Gene3D" id="3.40.50.720">
    <property type="entry name" value="NAD(P)-binding Rossmann-like Domain"/>
    <property type="match status" value="1"/>
</dbReference>
<accession>A0A3M7TMI9</accession>
<dbReference type="PANTHER" id="PTHR42760">
    <property type="entry name" value="SHORT-CHAIN DEHYDROGENASES/REDUCTASES FAMILY MEMBER"/>
    <property type="match status" value="1"/>
</dbReference>
<dbReference type="SUPFAM" id="SSF51735">
    <property type="entry name" value="NAD(P)-binding Rossmann-fold domains"/>
    <property type="match status" value="1"/>
</dbReference>
<name>A0A3M7TMI9_9BACI</name>
<dbReference type="Proteomes" id="UP000278746">
    <property type="component" value="Unassembled WGS sequence"/>
</dbReference>
<comment type="caution">
    <text evidence="3">The sequence shown here is derived from an EMBL/GenBank/DDBJ whole genome shotgun (WGS) entry which is preliminary data.</text>
</comment>
<dbReference type="PRINTS" id="PR00080">
    <property type="entry name" value="SDRFAMILY"/>
</dbReference>
<protein>
    <submittedName>
        <fullName evidence="3">SDR family oxidoreductase</fullName>
    </submittedName>
</protein>
<keyword evidence="2" id="KW-0560">Oxidoreductase</keyword>
<sequence>MKLISCWQSYCIGGSTTLNLDELFTLKGKIALVTGGAGYLGTEISATLAELGATVIVASRNYNKCQKKCEEIQKSLPKGGDLFPLTLDLMNKVSIDHCFKKIEDQFGSLDILVNNAWSGNKNSFETITDQDWEYDIDMSLNSVFYCTKKAVKGLIEKKGVILNVTSMYGHVAPDYRIYDGKEFTNPPSYGAAKAGVIQFSKYLASFLSPHGIRVNCLSPGPFPHEQTQENKEFIQKLASKNPMNRIGKAYEIKGAVALLCTNASSYMTGQNICVDGGWAVW</sequence>
<proteinExistence type="inferred from homology"/>
<dbReference type="PRINTS" id="PR00081">
    <property type="entry name" value="GDHRDH"/>
</dbReference>
<organism evidence="3 4">
    <name type="scientific">Alteribacter keqinensis</name>
    <dbReference type="NCBI Taxonomy" id="2483800"/>
    <lineage>
        <taxon>Bacteria</taxon>
        <taxon>Bacillati</taxon>
        <taxon>Bacillota</taxon>
        <taxon>Bacilli</taxon>
        <taxon>Bacillales</taxon>
        <taxon>Bacillaceae</taxon>
        <taxon>Alteribacter</taxon>
    </lineage>
</organism>
<dbReference type="GO" id="GO:0030497">
    <property type="term" value="P:fatty acid elongation"/>
    <property type="evidence" value="ECO:0007669"/>
    <property type="project" value="TreeGrafter"/>
</dbReference>
<dbReference type="GO" id="GO:0008206">
    <property type="term" value="P:bile acid metabolic process"/>
    <property type="evidence" value="ECO:0007669"/>
    <property type="project" value="UniProtKB-ARBA"/>
</dbReference>
<evidence type="ECO:0000313" key="3">
    <source>
        <dbReference type="EMBL" id="RNA66755.1"/>
    </source>
</evidence>
<evidence type="ECO:0000313" key="4">
    <source>
        <dbReference type="Proteomes" id="UP000278746"/>
    </source>
</evidence>
<dbReference type="FunFam" id="3.40.50.720:FF:000084">
    <property type="entry name" value="Short-chain dehydrogenase reductase"/>
    <property type="match status" value="1"/>
</dbReference>
<dbReference type="PANTHER" id="PTHR42760:SF40">
    <property type="entry name" value="3-OXOACYL-[ACYL-CARRIER-PROTEIN] REDUCTASE, CHLOROPLASTIC"/>
    <property type="match status" value="1"/>
</dbReference>
<evidence type="ECO:0000256" key="2">
    <source>
        <dbReference type="ARBA" id="ARBA00023002"/>
    </source>
</evidence>
<dbReference type="EMBL" id="RHIB01000003">
    <property type="protein sequence ID" value="RNA66755.1"/>
    <property type="molecule type" value="Genomic_DNA"/>
</dbReference>
<dbReference type="InterPro" id="IPR036291">
    <property type="entry name" value="NAD(P)-bd_dom_sf"/>
</dbReference>